<accession>A0AAD6G9P6</accession>
<dbReference type="CDD" id="cd01555">
    <property type="entry name" value="UdpNAET"/>
    <property type="match status" value="1"/>
</dbReference>
<comment type="similarity">
    <text evidence="10">Belongs to the EPSP synthase family. MurA subfamily.</text>
</comment>
<gene>
    <name evidence="17" type="ORF">N7494_012016</name>
</gene>
<evidence type="ECO:0000313" key="18">
    <source>
        <dbReference type="Proteomes" id="UP001220324"/>
    </source>
</evidence>
<dbReference type="HAMAP" id="MF_00111">
    <property type="entry name" value="MurA"/>
    <property type="match status" value="1"/>
</dbReference>
<dbReference type="InterPro" id="IPR005750">
    <property type="entry name" value="UDP_GlcNAc_COvinyl_MurA"/>
</dbReference>
<dbReference type="Proteomes" id="UP001220324">
    <property type="component" value="Unassembled WGS sequence"/>
</dbReference>
<evidence type="ECO:0000256" key="10">
    <source>
        <dbReference type="ARBA" id="ARBA00038367"/>
    </source>
</evidence>
<dbReference type="InterPro" id="IPR050068">
    <property type="entry name" value="MurA_subfamily"/>
</dbReference>
<evidence type="ECO:0000256" key="8">
    <source>
        <dbReference type="ARBA" id="ARBA00023306"/>
    </source>
</evidence>
<dbReference type="GO" id="GO:0008360">
    <property type="term" value="P:regulation of cell shape"/>
    <property type="evidence" value="ECO:0007669"/>
    <property type="project" value="UniProtKB-KW"/>
</dbReference>
<evidence type="ECO:0000313" key="17">
    <source>
        <dbReference type="EMBL" id="KAJ5525366.1"/>
    </source>
</evidence>
<feature type="domain" description="Enolpyruvate transferase" evidence="16">
    <location>
        <begin position="8"/>
        <end position="407"/>
    </location>
</feature>
<dbReference type="InterPro" id="IPR013792">
    <property type="entry name" value="RNA3'P_cycl/enolpyr_Trfase_a/b"/>
</dbReference>
<dbReference type="GO" id="GO:0051301">
    <property type="term" value="P:cell division"/>
    <property type="evidence" value="ECO:0007669"/>
    <property type="project" value="UniProtKB-KW"/>
</dbReference>
<comment type="pathway">
    <text evidence="2">Cell wall biogenesis; peptidoglycan biosynthesis.</text>
</comment>
<dbReference type="GO" id="GO:0008760">
    <property type="term" value="F:UDP-N-acetylglucosamine 1-carboxyvinyltransferase activity"/>
    <property type="evidence" value="ECO:0007669"/>
    <property type="project" value="UniProtKB-EC"/>
</dbReference>
<dbReference type="PANTHER" id="PTHR43783">
    <property type="entry name" value="UDP-N-ACETYLGLUCOSAMINE 1-CARBOXYVINYLTRANSFERASE"/>
    <property type="match status" value="1"/>
</dbReference>
<keyword evidence="9" id="KW-0961">Cell wall biogenesis/degradation</keyword>
<proteinExistence type="inferred from homology"/>
<evidence type="ECO:0000256" key="9">
    <source>
        <dbReference type="ARBA" id="ARBA00023316"/>
    </source>
</evidence>
<dbReference type="Gene3D" id="3.65.10.10">
    <property type="entry name" value="Enolpyruvate transferase domain"/>
    <property type="match status" value="2"/>
</dbReference>
<dbReference type="EMBL" id="JAQIZZ010000008">
    <property type="protein sequence ID" value="KAJ5525366.1"/>
    <property type="molecule type" value="Genomic_DNA"/>
</dbReference>
<comment type="catalytic activity">
    <reaction evidence="15">
        <text>phosphoenolpyruvate + UDP-N-acetyl-alpha-D-glucosamine = UDP-N-acetyl-3-O-(1-carboxyvinyl)-alpha-D-glucosamine + phosphate</text>
        <dbReference type="Rhea" id="RHEA:18681"/>
        <dbReference type="ChEBI" id="CHEBI:43474"/>
        <dbReference type="ChEBI" id="CHEBI:57705"/>
        <dbReference type="ChEBI" id="CHEBI:58702"/>
        <dbReference type="ChEBI" id="CHEBI:68483"/>
        <dbReference type="EC" id="2.5.1.7"/>
    </reaction>
</comment>
<keyword evidence="5 17" id="KW-0808">Transferase</keyword>
<keyword evidence="7" id="KW-0573">Peptidoglycan synthesis</keyword>
<dbReference type="InterPro" id="IPR036968">
    <property type="entry name" value="Enolpyruvate_Tfrase_sf"/>
</dbReference>
<evidence type="ECO:0000256" key="12">
    <source>
        <dbReference type="ARBA" id="ARBA00039754"/>
    </source>
</evidence>
<comment type="subcellular location">
    <subcellularLocation>
        <location evidence="1">Cytoplasm</location>
    </subcellularLocation>
</comment>
<sequence length="435" mass="46363">MSTGIIINGGSQVTGDIHVSGSKNSGLALMAAALLATGTIMLDGMPPVSDVKNMSRILQCLGADVSRVDDALYITTNNKKFQSIPEGLSASLRASILVLGPLLGRFGRAKLSLPGGCTIGVRPIEEHIRGLEKLGARVTLNEQYIEAHASRLHGAVIHMQTPSVTGTMNLMMASCLARGVTQIHNAAREPEVVDLTSFLISMGAQIKGLGTAHLTIIGRHELLSPCRYQVMQDRIEAGTFLILGAIAGDSLTVHGCKAEHQAMLIKKLRAVGAIIEISVDAVTVHKAERPLAVDIRTGPYPAFPTDLQPQFMVLLSLAHGISRIAETVYERRFDQAFGLQAMGADIQIHEQTAIMSGVNKLSAASVSGSDLRSAASLVLAAIVAEGISVVQGTKYLDRGYHDLESKLAKIGITLHRSQEHVEVDKRETKLIVSAL</sequence>
<dbReference type="GO" id="GO:0071555">
    <property type="term" value="P:cell wall organization"/>
    <property type="evidence" value="ECO:0007669"/>
    <property type="project" value="UniProtKB-KW"/>
</dbReference>
<keyword evidence="8" id="KW-0131">Cell cycle</keyword>
<reference evidence="17 18" key="1">
    <citation type="journal article" date="2023" name="IMA Fungus">
        <title>Comparative genomic study of the Penicillium genus elucidates a diverse pangenome and 15 lateral gene transfer events.</title>
        <authorList>
            <person name="Petersen C."/>
            <person name="Sorensen T."/>
            <person name="Nielsen M.R."/>
            <person name="Sondergaard T.E."/>
            <person name="Sorensen J.L."/>
            <person name="Fitzpatrick D.A."/>
            <person name="Frisvad J.C."/>
            <person name="Nielsen K.L."/>
        </authorList>
    </citation>
    <scope>NUCLEOTIDE SEQUENCE [LARGE SCALE GENOMIC DNA]</scope>
    <source>
        <strain evidence="17 18">IBT 35679</strain>
    </source>
</reference>
<dbReference type="Pfam" id="PF00275">
    <property type="entry name" value="EPSP_synthase"/>
    <property type="match status" value="1"/>
</dbReference>
<comment type="caution">
    <text evidence="17">The sequence shown here is derived from an EMBL/GenBank/DDBJ whole genome shotgun (WGS) entry which is preliminary data.</text>
</comment>
<dbReference type="GO" id="GO:0005737">
    <property type="term" value="C:cytoplasm"/>
    <property type="evidence" value="ECO:0007669"/>
    <property type="project" value="UniProtKB-SubCell"/>
</dbReference>
<evidence type="ECO:0000259" key="16">
    <source>
        <dbReference type="Pfam" id="PF00275"/>
    </source>
</evidence>
<evidence type="ECO:0000256" key="14">
    <source>
        <dbReference type="ARBA" id="ARBA00042842"/>
    </source>
</evidence>
<keyword evidence="3" id="KW-0963">Cytoplasm</keyword>
<evidence type="ECO:0000256" key="5">
    <source>
        <dbReference type="ARBA" id="ARBA00022679"/>
    </source>
</evidence>
<evidence type="ECO:0000256" key="1">
    <source>
        <dbReference type="ARBA" id="ARBA00004496"/>
    </source>
</evidence>
<dbReference type="NCBIfam" id="TIGR01072">
    <property type="entry name" value="murA"/>
    <property type="match status" value="1"/>
</dbReference>
<dbReference type="NCBIfam" id="NF006873">
    <property type="entry name" value="PRK09369.1"/>
    <property type="match status" value="1"/>
</dbReference>
<name>A0AAD6G9P6_9EURO</name>
<evidence type="ECO:0000256" key="4">
    <source>
        <dbReference type="ARBA" id="ARBA00022618"/>
    </source>
</evidence>
<evidence type="ECO:0000256" key="11">
    <source>
        <dbReference type="ARBA" id="ARBA00039108"/>
    </source>
</evidence>
<dbReference type="EC" id="2.5.1.7" evidence="11"/>
<dbReference type="GO" id="GO:0019277">
    <property type="term" value="P:UDP-N-acetylgalactosamine biosynthetic process"/>
    <property type="evidence" value="ECO:0007669"/>
    <property type="project" value="InterPro"/>
</dbReference>
<evidence type="ECO:0000256" key="3">
    <source>
        <dbReference type="ARBA" id="ARBA00022490"/>
    </source>
</evidence>
<evidence type="ECO:0000256" key="15">
    <source>
        <dbReference type="ARBA" id="ARBA00047527"/>
    </source>
</evidence>
<keyword evidence="18" id="KW-1185">Reference proteome</keyword>
<dbReference type="PANTHER" id="PTHR43783:SF1">
    <property type="entry name" value="UDP-N-ACETYLGLUCOSAMINE 1-CARBOXYVINYLTRANSFERASE"/>
    <property type="match status" value="1"/>
</dbReference>
<keyword evidence="6" id="KW-0133">Cell shape</keyword>
<protein>
    <recommendedName>
        <fullName evidence="12">UDP-N-acetylglucosamine 1-carboxyvinyltransferase</fullName>
        <ecNumber evidence="11">2.5.1.7</ecNumber>
    </recommendedName>
    <alternativeName>
        <fullName evidence="13">Enoylpyruvate transferase</fullName>
    </alternativeName>
    <alternativeName>
        <fullName evidence="14">UDP-N-acetylglucosamine enolpyruvyl transferase</fullName>
    </alternativeName>
</protein>
<evidence type="ECO:0000256" key="13">
    <source>
        <dbReference type="ARBA" id="ARBA00042443"/>
    </source>
</evidence>
<dbReference type="InterPro" id="IPR001986">
    <property type="entry name" value="Enolpyruvate_Tfrase_dom"/>
</dbReference>
<dbReference type="AlphaFoldDB" id="A0AAD6G9P6"/>
<evidence type="ECO:0000256" key="6">
    <source>
        <dbReference type="ARBA" id="ARBA00022960"/>
    </source>
</evidence>
<evidence type="ECO:0000256" key="2">
    <source>
        <dbReference type="ARBA" id="ARBA00004752"/>
    </source>
</evidence>
<dbReference type="SUPFAM" id="SSF55205">
    <property type="entry name" value="EPT/RTPC-like"/>
    <property type="match status" value="1"/>
</dbReference>
<keyword evidence="4" id="KW-0132">Cell division</keyword>
<evidence type="ECO:0000256" key="7">
    <source>
        <dbReference type="ARBA" id="ARBA00022984"/>
    </source>
</evidence>
<organism evidence="17 18">
    <name type="scientific">Penicillium frequentans</name>
    <dbReference type="NCBI Taxonomy" id="3151616"/>
    <lineage>
        <taxon>Eukaryota</taxon>
        <taxon>Fungi</taxon>
        <taxon>Dikarya</taxon>
        <taxon>Ascomycota</taxon>
        <taxon>Pezizomycotina</taxon>
        <taxon>Eurotiomycetes</taxon>
        <taxon>Eurotiomycetidae</taxon>
        <taxon>Eurotiales</taxon>
        <taxon>Aspergillaceae</taxon>
        <taxon>Penicillium</taxon>
    </lineage>
</organism>